<comment type="function">
    <text evidence="8">May be involved in fusion of retrograde transport vesicles derived from an endocytic compartment with the Golgi complex.</text>
</comment>
<keyword evidence="3 8" id="KW-0812">Transmembrane</keyword>
<accession>A0ABQ6N3F4</accession>
<gene>
    <name evidence="10" type="ORF">TeGR_g11880</name>
</gene>
<dbReference type="Pfam" id="PF04178">
    <property type="entry name" value="Got1"/>
    <property type="match status" value="1"/>
</dbReference>
<evidence type="ECO:0000313" key="10">
    <source>
        <dbReference type="EMBL" id="GMI39664.1"/>
    </source>
</evidence>
<name>A0ABQ6N3F4_9STRA</name>
<evidence type="ECO:0000256" key="9">
    <source>
        <dbReference type="SAM" id="MobiDB-lite"/>
    </source>
</evidence>
<sequence>MSDFSAWYKEQQSAANPSASSSSLPLYSSLSSSATSQLSSLQSSFQASLPGQDASMFGLDYSTRFRLFVCLLLLSLLFFALGFVVGLPALALRPQKFALCFTFGSLTFMGSFSMLSGPAAHLRSMLSPDRLAFTGVYLSTTFSTLYLTFSYGGVSGYFLVLASTCLQLLALVWYLVTFIPGGSRGLGVLAAGMGKMVQPVARVCAACWAQCLRTCMGS</sequence>
<evidence type="ECO:0000256" key="1">
    <source>
        <dbReference type="ARBA" id="ARBA00004141"/>
    </source>
</evidence>
<keyword evidence="2 8" id="KW-0813">Transport</keyword>
<comment type="subcellular location">
    <subcellularLocation>
        <location evidence="1 8">Membrane</location>
        <topology evidence="1 8">Multi-pass membrane protein</topology>
    </subcellularLocation>
</comment>
<feature type="transmembrane region" description="Helical" evidence="8">
    <location>
        <begin position="155"/>
        <end position="176"/>
    </location>
</feature>
<evidence type="ECO:0000256" key="7">
    <source>
        <dbReference type="ARBA" id="ARBA00025800"/>
    </source>
</evidence>
<dbReference type="PANTHER" id="PTHR23137:SF36">
    <property type="entry name" value="VESICLE TRANSPORT PROTEIN SFT2C"/>
    <property type="match status" value="1"/>
</dbReference>
<organism evidence="10 11">
    <name type="scientific">Tetraparma gracilis</name>
    <dbReference type="NCBI Taxonomy" id="2962635"/>
    <lineage>
        <taxon>Eukaryota</taxon>
        <taxon>Sar</taxon>
        <taxon>Stramenopiles</taxon>
        <taxon>Ochrophyta</taxon>
        <taxon>Bolidophyceae</taxon>
        <taxon>Parmales</taxon>
        <taxon>Triparmaceae</taxon>
        <taxon>Tetraparma</taxon>
    </lineage>
</organism>
<evidence type="ECO:0000256" key="4">
    <source>
        <dbReference type="ARBA" id="ARBA00022927"/>
    </source>
</evidence>
<evidence type="ECO:0000256" key="6">
    <source>
        <dbReference type="ARBA" id="ARBA00023136"/>
    </source>
</evidence>
<keyword evidence="5 8" id="KW-1133">Transmembrane helix</keyword>
<feature type="transmembrane region" description="Helical" evidence="8">
    <location>
        <begin position="65"/>
        <end position="90"/>
    </location>
</feature>
<feature type="compositionally biased region" description="Low complexity" evidence="9">
    <location>
        <begin position="11"/>
        <end position="22"/>
    </location>
</feature>
<evidence type="ECO:0000256" key="8">
    <source>
        <dbReference type="RuleBase" id="RU363111"/>
    </source>
</evidence>
<keyword evidence="6 8" id="KW-0472">Membrane</keyword>
<comment type="caution">
    <text evidence="10">The sequence shown here is derived from an EMBL/GenBank/DDBJ whole genome shotgun (WGS) entry which is preliminary data.</text>
</comment>
<evidence type="ECO:0000256" key="5">
    <source>
        <dbReference type="ARBA" id="ARBA00022989"/>
    </source>
</evidence>
<dbReference type="Proteomes" id="UP001165060">
    <property type="component" value="Unassembled WGS sequence"/>
</dbReference>
<dbReference type="EMBL" id="BRYB01003619">
    <property type="protein sequence ID" value="GMI39664.1"/>
    <property type="molecule type" value="Genomic_DNA"/>
</dbReference>
<feature type="region of interest" description="Disordered" evidence="9">
    <location>
        <begin position="1"/>
        <end position="22"/>
    </location>
</feature>
<reference evidence="10 11" key="1">
    <citation type="journal article" date="2023" name="Commun. Biol.">
        <title>Genome analysis of Parmales, the sister group of diatoms, reveals the evolutionary specialization of diatoms from phago-mixotrophs to photoautotrophs.</title>
        <authorList>
            <person name="Ban H."/>
            <person name="Sato S."/>
            <person name="Yoshikawa S."/>
            <person name="Yamada K."/>
            <person name="Nakamura Y."/>
            <person name="Ichinomiya M."/>
            <person name="Sato N."/>
            <person name="Blanc-Mathieu R."/>
            <person name="Endo H."/>
            <person name="Kuwata A."/>
            <person name="Ogata H."/>
        </authorList>
    </citation>
    <scope>NUCLEOTIDE SEQUENCE [LARGE SCALE GENOMIC DNA]</scope>
</reference>
<keyword evidence="4 8" id="KW-0653">Protein transport</keyword>
<dbReference type="PANTHER" id="PTHR23137">
    <property type="entry name" value="VESICLE TRANSPORT PROTEIN-RELATED"/>
    <property type="match status" value="1"/>
</dbReference>
<proteinExistence type="inferred from homology"/>
<evidence type="ECO:0000256" key="2">
    <source>
        <dbReference type="ARBA" id="ARBA00022448"/>
    </source>
</evidence>
<comment type="similarity">
    <text evidence="7 8">Belongs to the SFT2 family.</text>
</comment>
<feature type="transmembrane region" description="Helical" evidence="8">
    <location>
        <begin position="96"/>
        <end position="119"/>
    </location>
</feature>
<protein>
    <recommendedName>
        <fullName evidence="8">Vesicle transport protein</fullName>
    </recommendedName>
</protein>
<feature type="transmembrane region" description="Helical" evidence="8">
    <location>
        <begin position="131"/>
        <end position="149"/>
    </location>
</feature>
<evidence type="ECO:0000313" key="11">
    <source>
        <dbReference type="Proteomes" id="UP001165060"/>
    </source>
</evidence>
<dbReference type="InterPro" id="IPR011691">
    <property type="entry name" value="Vesicle_transpt_SFT2"/>
</dbReference>
<keyword evidence="11" id="KW-1185">Reference proteome</keyword>
<dbReference type="InterPro" id="IPR007305">
    <property type="entry name" value="Vesicle_transpt_Got1/SFT2"/>
</dbReference>
<evidence type="ECO:0000256" key="3">
    <source>
        <dbReference type="ARBA" id="ARBA00022692"/>
    </source>
</evidence>